<sequence length="167" mass="17575">MPEEGGTAPVKVVFVCWGNICRSPIAERVARRRAAEAGLTGVEFTSAATSTEELGHPMDRRAAAVLRDRGYDADGHVAHQADAAEVAGADLVVAMEDLHVDRLRRIAPGADNLALLTDFDPAATPGSGVPDPWYGTPEGFYDTLAAVEAAVPGVLDRVREIQASRAG</sequence>
<dbReference type="CDD" id="cd16343">
    <property type="entry name" value="LMWPTP"/>
    <property type="match status" value="1"/>
</dbReference>
<feature type="domain" description="Phosphotyrosine protein phosphatase I" evidence="5">
    <location>
        <begin position="10"/>
        <end position="157"/>
    </location>
</feature>
<dbReference type="InterPro" id="IPR017867">
    <property type="entry name" value="Tyr_phospatase_low_mol_wt"/>
</dbReference>
<comment type="similarity">
    <text evidence="1">Belongs to the low molecular weight phosphotyrosine protein phosphatase family.</text>
</comment>
<evidence type="ECO:0000259" key="5">
    <source>
        <dbReference type="SMART" id="SM00226"/>
    </source>
</evidence>
<dbReference type="InterPro" id="IPR036196">
    <property type="entry name" value="Ptyr_pPase_sf"/>
</dbReference>
<evidence type="ECO:0000256" key="4">
    <source>
        <dbReference type="ARBA" id="ARBA00022912"/>
    </source>
</evidence>
<dbReference type="InterPro" id="IPR023485">
    <property type="entry name" value="Ptyr_pPase"/>
</dbReference>
<keyword evidence="4" id="KW-0904">Protein phosphatase</keyword>
<organism evidence="6 7">
    <name type="scientific">Microlunatus capsulatus</name>
    <dbReference type="NCBI Taxonomy" id="99117"/>
    <lineage>
        <taxon>Bacteria</taxon>
        <taxon>Bacillati</taxon>
        <taxon>Actinomycetota</taxon>
        <taxon>Actinomycetes</taxon>
        <taxon>Propionibacteriales</taxon>
        <taxon>Propionibacteriaceae</taxon>
        <taxon>Microlunatus</taxon>
    </lineage>
</organism>
<dbReference type="EC" id="3.1.3.48" evidence="2"/>
<keyword evidence="7" id="KW-1185">Reference proteome</keyword>
<evidence type="ECO:0000313" key="6">
    <source>
        <dbReference type="EMBL" id="MBP2417158.1"/>
    </source>
</evidence>
<proteinExistence type="inferred from homology"/>
<reference evidence="6 7" key="1">
    <citation type="submission" date="2021-03" db="EMBL/GenBank/DDBJ databases">
        <title>Sequencing the genomes of 1000 actinobacteria strains.</title>
        <authorList>
            <person name="Klenk H.-P."/>
        </authorList>
    </citation>
    <scope>NUCLEOTIDE SEQUENCE [LARGE SCALE GENOMIC DNA]</scope>
    <source>
        <strain evidence="6 7">DSM 12936</strain>
    </source>
</reference>
<dbReference type="PANTHER" id="PTHR11717">
    <property type="entry name" value="LOW MOLECULAR WEIGHT PROTEIN TYROSINE PHOSPHATASE"/>
    <property type="match status" value="1"/>
</dbReference>
<evidence type="ECO:0000256" key="2">
    <source>
        <dbReference type="ARBA" id="ARBA00013064"/>
    </source>
</evidence>
<evidence type="ECO:0000313" key="7">
    <source>
        <dbReference type="Proteomes" id="UP000758168"/>
    </source>
</evidence>
<dbReference type="InterPro" id="IPR050438">
    <property type="entry name" value="LMW_PTPase"/>
</dbReference>
<dbReference type="Pfam" id="PF01451">
    <property type="entry name" value="LMWPc"/>
    <property type="match status" value="1"/>
</dbReference>
<evidence type="ECO:0000256" key="3">
    <source>
        <dbReference type="ARBA" id="ARBA00022801"/>
    </source>
</evidence>
<dbReference type="EMBL" id="JAGIOB010000001">
    <property type="protein sequence ID" value="MBP2417158.1"/>
    <property type="molecule type" value="Genomic_DNA"/>
</dbReference>
<dbReference type="SUPFAM" id="SSF52788">
    <property type="entry name" value="Phosphotyrosine protein phosphatases I"/>
    <property type="match status" value="1"/>
</dbReference>
<evidence type="ECO:0000256" key="1">
    <source>
        <dbReference type="ARBA" id="ARBA00011063"/>
    </source>
</evidence>
<dbReference type="PANTHER" id="PTHR11717:SF7">
    <property type="entry name" value="LOW MOLECULAR WEIGHT PHOSPHOTYROSINE PROTEIN PHOSPHATASE"/>
    <property type="match status" value="1"/>
</dbReference>
<gene>
    <name evidence="6" type="ORF">JOF54_002080</name>
</gene>
<protein>
    <recommendedName>
        <fullName evidence="2">protein-tyrosine-phosphatase</fullName>
        <ecNumber evidence="2">3.1.3.48</ecNumber>
    </recommendedName>
</protein>
<dbReference type="PRINTS" id="PR00719">
    <property type="entry name" value="LMWPTPASE"/>
</dbReference>
<dbReference type="GO" id="GO:0004725">
    <property type="term" value="F:protein tyrosine phosphatase activity"/>
    <property type="evidence" value="ECO:0007669"/>
    <property type="project" value="UniProtKB-EC"/>
</dbReference>
<comment type="caution">
    <text evidence="6">The sequence shown here is derived from an EMBL/GenBank/DDBJ whole genome shotgun (WGS) entry which is preliminary data.</text>
</comment>
<accession>A0ABS4Z7Z4</accession>
<name>A0ABS4Z7Z4_9ACTN</name>
<dbReference type="Gene3D" id="3.40.50.2300">
    <property type="match status" value="1"/>
</dbReference>
<dbReference type="SMART" id="SM00226">
    <property type="entry name" value="LMWPc"/>
    <property type="match status" value="1"/>
</dbReference>
<keyword evidence="3 6" id="KW-0378">Hydrolase</keyword>
<dbReference type="Proteomes" id="UP000758168">
    <property type="component" value="Unassembled WGS sequence"/>
</dbReference>